<name>A0A9D8PMN1_9DELT</name>
<keyword evidence="2" id="KW-0472">Membrane</keyword>
<evidence type="ECO:0000313" key="4">
    <source>
        <dbReference type="Proteomes" id="UP000809273"/>
    </source>
</evidence>
<accession>A0A9D8PMN1</accession>
<evidence type="ECO:0000256" key="2">
    <source>
        <dbReference type="SAM" id="Phobius"/>
    </source>
</evidence>
<feature type="transmembrane region" description="Helical" evidence="2">
    <location>
        <begin position="21"/>
        <end position="45"/>
    </location>
</feature>
<protein>
    <submittedName>
        <fullName evidence="3">DUF4013 domain-containing protein</fullName>
    </submittedName>
</protein>
<evidence type="ECO:0000313" key="3">
    <source>
        <dbReference type="EMBL" id="MBN1572073.1"/>
    </source>
</evidence>
<proteinExistence type="predicted"/>
<evidence type="ECO:0000256" key="1">
    <source>
        <dbReference type="SAM" id="MobiDB-lite"/>
    </source>
</evidence>
<reference evidence="3" key="2">
    <citation type="submission" date="2021-01" db="EMBL/GenBank/DDBJ databases">
        <authorList>
            <person name="Hahn C.R."/>
            <person name="Youssef N.H."/>
            <person name="Elshahed M."/>
        </authorList>
    </citation>
    <scope>NUCLEOTIDE SEQUENCE</scope>
    <source>
        <strain evidence="3">Zod_Metabat.24</strain>
    </source>
</reference>
<feature type="transmembrane region" description="Helical" evidence="2">
    <location>
        <begin position="111"/>
        <end position="133"/>
    </location>
</feature>
<dbReference type="InterPro" id="IPR025098">
    <property type="entry name" value="DUF4013"/>
</dbReference>
<reference evidence="3" key="1">
    <citation type="journal article" date="2021" name="Environ. Microbiol.">
        <title>Genomic characterization of three novel Desulfobacterota classes expand the metabolic and phylogenetic diversity of the phylum.</title>
        <authorList>
            <person name="Murphy C.L."/>
            <person name="Biggerstaff J."/>
            <person name="Eichhorn A."/>
            <person name="Ewing E."/>
            <person name="Shahan R."/>
            <person name="Soriano D."/>
            <person name="Stewart S."/>
            <person name="VanMol K."/>
            <person name="Walker R."/>
            <person name="Walters P."/>
            <person name="Elshahed M.S."/>
            <person name="Youssef N.H."/>
        </authorList>
    </citation>
    <scope>NUCLEOTIDE SEQUENCE</scope>
    <source>
        <strain evidence="3">Zod_Metabat.24</strain>
    </source>
</reference>
<dbReference type="EMBL" id="JAFGIX010000011">
    <property type="protein sequence ID" value="MBN1572073.1"/>
    <property type="molecule type" value="Genomic_DNA"/>
</dbReference>
<keyword evidence="2" id="KW-0812">Transmembrane</keyword>
<feature type="transmembrane region" description="Helical" evidence="2">
    <location>
        <begin position="65"/>
        <end position="81"/>
    </location>
</feature>
<feature type="transmembrane region" description="Helical" evidence="2">
    <location>
        <begin position="167"/>
        <end position="186"/>
    </location>
</feature>
<keyword evidence="2" id="KW-1133">Transmembrane helix</keyword>
<feature type="transmembrane region" description="Helical" evidence="2">
    <location>
        <begin position="88"/>
        <end position="105"/>
    </location>
</feature>
<gene>
    <name evidence="3" type="ORF">JW984_02635</name>
</gene>
<organism evidence="3 4">
    <name type="scientific">Candidatus Zymogenus saltonus</name>
    <dbReference type="NCBI Taxonomy" id="2844893"/>
    <lineage>
        <taxon>Bacteria</taxon>
        <taxon>Deltaproteobacteria</taxon>
        <taxon>Candidatus Zymogenia</taxon>
        <taxon>Candidatus Zymogeniales</taxon>
        <taxon>Candidatus Zymogenaceae</taxon>
        <taxon>Candidatus Zymogenus</taxon>
    </lineage>
</organism>
<dbReference type="AlphaFoldDB" id="A0A9D8PMN1"/>
<comment type="caution">
    <text evidence="3">The sequence shown here is derived from an EMBL/GenBank/DDBJ whole genome shotgun (WGS) entry which is preliminary data.</text>
</comment>
<feature type="region of interest" description="Disordered" evidence="1">
    <location>
        <begin position="229"/>
        <end position="250"/>
    </location>
</feature>
<feature type="transmembrane region" description="Helical" evidence="2">
    <location>
        <begin position="192"/>
        <end position="210"/>
    </location>
</feature>
<dbReference type="Proteomes" id="UP000809273">
    <property type="component" value="Unassembled WGS sequence"/>
</dbReference>
<sequence length="250" mass="27905">MININRAFSYPFGDEEWPIKILIGAAISACPIANFISVGYMYKIFKSVLNGGEPYLPEWDDFKELFFQGLWLFLIGLCYIVPPMIVGSFGMTVLFIGVLVLFAKVSVGVTIVIIGVSILAVSFFLVMLIAFLYPMAVANYAKGDENYTDAFRIFDIFKRILKVFGDYIIAFVVIYAAVFAMLALLVFPLLGIMFSIVSIFFAFYISYLLWPALFGSACANAFEGDTAPKTALKQRRPAKKEPAKKGRKSK</sequence>
<dbReference type="Pfam" id="PF13197">
    <property type="entry name" value="DUF4013"/>
    <property type="match status" value="1"/>
</dbReference>